<evidence type="ECO:0000313" key="6">
    <source>
        <dbReference type="Proteomes" id="UP000553776"/>
    </source>
</evidence>
<feature type="coiled-coil region" evidence="2">
    <location>
        <begin position="104"/>
        <end position="217"/>
    </location>
</feature>
<dbReference type="SUPFAM" id="SSF111369">
    <property type="entry name" value="HlyD-like secretion proteins"/>
    <property type="match status" value="2"/>
</dbReference>
<protein>
    <submittedName>
        <fullName evidence="5">Efflux RND transporter periplasmic adaptor subunit</fullName>
    </submittedName>
</protein>
<dbReference type="Proteomes" id="UP000553776">
    <property type="component" value="Unassembled WGS sequence"/>
</dbReference>
<reference evidence="5 6" key="1">
    <citation type="submission" date="2020-08" db="EMBL/GenBank/DDBJ databases">
        <title>Cohnella phylogeny.</title>
        <authorList>
            <person name="Dunlap C."/>
        </authorList>
    </citation>
    <scope>NUCLEOTIDE SEQUENCE [LARGE SCALE GENOMIC DNA]</scope>
    <source>
        <strain evidence="5 6">DSM 25239</strain>
    </source>
</reference>
<accession>A0A841U5T4</accession>
<organism evidence="5 6">
    <name type="scientific">Cohnella xylanilytica</name>
    <dbReference type="NCBI Taxonomy" id="557555"/>
    <lineage>
        <taxon>Bacteria</taxon>
        <taxon>Bacillati</taxon>
        <taxon>Bacillota</taxon>
        <taxon>Bacilli</taxon>
        <taxon>Bacillales</taxon>
        <taxon>Paenibacillaceae</taxon>
        <taxon>Cohnella</taxon>
    </lineage>
</organism>
<feature type="chain" id="PRO_5032378351" evidence="3">
    <location>
        <begin position="37"/>
        <end position="401"/>
    </location>
</feature>
<gene>
    <name evidence="5" type="ORF">H7B90_31825</name>
</gene>
<sequence length="401" mass="42092">MNANATNRRKPANGLAKLSILLLTAGALLAGCTSQAAPNPTPEASSASNRVKVEPVARISMGDPREQIGEVSASVRFDIVTQAGGTMLSLLKGNGDRVRQGDVIARLEDATAALEREKAELGLRSAEQALASSKAELDSSRLQLEANISKLEDQLKELQRAGDEAGAADARRNLDIYKKQLQGLDAKGSIASAQSAVDNARLSLKAAELALQQYEIKAPADGVLTGVKTDAGAYVSPGAVFGVVQNVSKVKVKVKLTEATIDLARNKKEMLIASDDGKSPAKARVVRLSDLPDPSTNTYDLELEADNASGALKPGARVRVQLTTPEEETVVAVPSLAVVRDGEETSVFVVSGGKAAKKKVELGRVNGIYQEIRSGLNVGDTLVVSGQHGLKDGQAVEIESK</sequence>
<dbReference type="RefSeq" id="WP_185139930.1">
    <property type="nucleotide sequence ID" value="NZ_BORM01000028.1"/>
</dbReference>
<dbReference type="NCBIfam" id="TIGR01730">
    <property type="entry name" value="RND_mfp"/>
    <property type="match status" value="1"/>
</dbReference>
<dbReference type="Gene3D" id="2.40.50.100">
    <property type="match status" value="1"/>
</dbReference>
<keyword evidence="3" id="KW-0732">Signal</keyword>
<evidence type="ECO:0000313" key="5">
    <source>
        <dbReference type="EMBL" id="MBB6695986.1"/>
    </source>
</evidence>
<dbReference type="EMBL" id="JACJVR010000157">
    <property type="protein sequence ID" value="MBB6695986.1"/>
    <property type="molecule type" value="Genomic_DNA"/>
</dbReference>
<dbReference type="Gene3D" id="2.40.420.20">
    <property type="match status" value="1"/>
</dbReference>
<dbReference type="GO" id="GO:1990281">
    <property type="term" value="C:efflux pump complex"/>
    <property type="evidence" value="ECO:0007669"/>
    <property type="project" value="TreeGrafter"/>
</dbReference>
<dbReference type="GO" id="GO:0015562">
    <property type="term" value="F:efflux transmembrane transporter activity"/>
    <property type="evidence" value="ECO:0007669"/>
    <property type="project" value="TreeGrafter"/>
</dbReference>
<evidence type="ECO:0000259" key="4">
    <source>
        <dbReference type="Pfam" id="PF25989"/>
    </source>
</evidence>
<feature type="signal peptide" evidence="3">
    <location>
        <begin position="1"/>
        <end position="36"/>
    </location>
</feature>
<dbReference type="PANTHER" id="PTHR30469">
    <property type="entry name" value="MULTIDRUG RESISTANCE PROTEIN MDTA"/>
    <property type="match status" value="1"/>
</dbReference>
<evidence type="ECO:0000256" key="1">
    <source>
        <dbReference type="ARBA" id="ARBA00009477"/>
    </source>
</evidence>
<dbReference type="InterPro" id="IPR058637">
    <property type="entry name" value="YknX-like_C"/>
</dbReference>
<dbReference type="AlphaFoldDB" id="A0A841U5T4"/>
<evidence type="ECO:0000256" key="3">
    <source>
        <dbReference type="SAM" id="SignalP"/>
    </source>
</evidence>
<dbReference type="Gene3D" id="2.40.30.170">
    <property type="match status" value="1"/>
</dbReference>
<dbReference type="Gene3D" id="1.10.287.470">
    <property type="entry name" value="Helix hairpin bin"/>
    <property type="match status" value="1"/>
</dbReference>
<dbReference type="InterPro" id="IPR006143">
    <property type="entry name" value="RND_pump_MFP"/>
</dbReference>
<keyword evidence="6" id="KW-1185">Reference proteome</keyword>
<name>A0A841U5T4_9BACL</name>
<comment type="caution">
    <text evidence="5">The sequence shown here is derived from an EMBL/GenBank/DDBJ whole genome shotgun (WGS) entry which is preliminary data.</text>
</comment>
<comment type="similarity">
    <text evidence="1">Belongs to the membrane fusion protein (MFP) (TC 8.A.1) family.</text>
</comment>
<dbReference type="Pfam" id="PF25989">
    <property type="entry name" value="YknX_C"/>
    <property type="match status" value="1"/>
</dbReference>
<keyword evidence="2" id="KW-0175">Coiled coil</keyword>
<proteinExistence type="inferred from homology"/>
<feature type="domain" description="YknX-like C-terminal permuted SH3-like" evidence="4">
    <location>
        <begin position="330"/>
        <end position="398"/>
    </location>
</feature>
<evidence type="ECO:0000256" key="2">
    <source>
        <dbReference type="SAM" id="Coils"/>
    </source>
</evidence>